<feature type="domain" description="Duffy-antigen binding" evidence="3">
    <location>
        <begin position="125"/>
        <end position="311"/>
    </location>
</feature>
<name>A0A060RR30_PLARE</name>
<dbReference type="GO" id="GO:0016020">
    <property type="term" value="C:membrane"/>
    <property type="evidence" value="ECO:0007669"/>
    <property type="project" value="InterPro"/>
</dbReference>
<feature type="region of interest" description="Disordered" evidence="1">
    <location>
        <begin position="969"/>
        <end position="993"/>
    </location>
</feature>
<dbReference type="InterPro" id="IPR029210">
    <property type="entry name" value="PfEMP1_NTS"/>
</dbReference>
<feature type="region of interest" description="Disordered" evidence="1">
    <location>
        <begin position="1"/>
        <end position="21"/>
    </location>
</feature>
<feature type="domain" description="Duffy-binding-like" evidence="2">
    <location>
        <begin position="578"/>
        <end position="722"/>
    </location>
</feature>
<feature type="domain" description="Duffy-antigen binding" evidence="3">
    <location>
        <begin position="860"/>
        <end position="945"/>
    </location>
</feature>
<proteinExistence type="predicted"/>
<evidence type="ECO:0000313" key="9">
    <source>
        <dbReference type="Proteomes" id="UP000027581"/>
    </source>
</evidence>
<dbReference type="InterPro" id="IPR004258">
    <property type="entry name" value="DBL"/>
</dbReference>
<feature type="region of interest" description="Disordered" evidence="1">
    <location>
        <begin position="1693"/>
        <end position="1826"/>
    </location>
</feature>
<evidence type="ECO:0000259" key="4">
    <source>
        <dbReference type="Pfam" id="PF15445"/>
    </source>
</evidence>
<evidence type="ECO:0000259" key="6">
    <source>
        <dbReference type="Pfam" id="PF18562"/>
    </source>
</evidence>
<dbReference type="Gene3D" id="1.20.1310.20">
    <property type="entry name" value="Duffy-antigen binding domain"/>
    <property type="match status" value="3"/>
</dbReference>
<evidence type="ECO:0000259" key="2">
    <source>
        <dbReference type="Pfam" id="PF03011"/>
    </source>
</evidence>
<evidence type="ECO:0000259" key="5">
    <source>
        <dbReference type="Pfam" id="PF15447"/>
    </source>
</evidence>
<dbReference type="FunFam" id="1.20.1310.20:FF:000001">
    <property type="entry name" value="Erythrocyte membrane protein 1, PfEMP1"/>
    <property type="match status" value="1"/>
</dbReference>
<feature type="compositionally biased region" description="Polar residues" evidence="1">
    <location>
        <begin position="1769"/>
        <end position="1787"/>
    </location>
</feature>
<evidence type="ECO:0000313" key="8">
    <source>
        <dbReference type="EMBL" id="CDO61989.1"/>
    </source>
</evidence>
<feature type="region of interest" description="Disordered" evidence="1">
    <location>
        <begin position="726"/>
        <end position="785"/>
    </location>
</feature>
<dbReference type="Gene3D" id="1.10.1900.40">
    <property type="entry name" value="Acidic terminal segments, variant surface antigen of PfEMP1"/>
    <property type="match status" value="2"/>
</dbReference>
<dbReference type="GO" id="GO:0046789">
    <property type="term" value="F:host cell surface receptor binding"/>
    <property type="evidence" value="ECO:0007669"/>
    <property type="project" value="InterPro"/>
</dbReference>
<feature type="region of interest" description="Disordered" evidence="1">
    <location>
        <begin position="1128"/>
        <end position="1155"/>
    </location>
</feature>
<feature type="compositionally biased region" description="Polar residues" evidence="1">
    <location>
        <begin position="2135"/>
        <end position="2170"/>
    </location>
</feature>
<reference evidence="8" key="2">
    <citation type="submission" date="2014-05" db="EMBL/GenBank/DDBJ databases">
        <title>The genome sequences of chimpanzee malaria parasites reveal the path to human adaptation.</title>
        <authorList>
            <person name="Otto T.D."/>
            <person name="Rayner J.C."/>
            <person name="Boehme U."/>
            <person name="Pain A."/>
            <person name="Spottiswoode N."/>
            <person name="Sanders M."/>
            <person name="Quail M."/>
            <person name="Ollomo B."/>
            <person name="Renaud F."/>
            <person name="Thomas A.W."/>
            <person name="Prugnolle F."/>
            <person name="Conway D.J."/>
            <person name="Newbold C."/>
            <person name="Berriman M."/>
        </authorList>
    </citation>
    <scope>NUCLEOTIDE SEQUENCE [LARGE SCALE GENOMIC DNA]</scope>
    <source>
        <strain evidence="8">CDC</strain>
    </source>
</reference>
<feature type="domain" description="Plasmodium falciparum erythrocyte membrane protein 1 acidic terminal segment" evidence="4">
    <location>
        <begin position="1856"/>
        <end position="2287"/>
    </location>
</feature>
<gene>
    <name evidence="8" type="primary">VAR</name>
    <name evidence="8" type="ORF">PRCDC_0001600</name>
</gene>
<feature type="compositionally biased region" description="Acidic residues" evidence="1">
    <location>
        <begin position="1739"/>
        <end position="1764"/>
    </location>
</feature>
<feature type="domain" description="Duffy-binding-like" evidence="2">
    <location>
        <begin position="1546"/>
        <end position="1679"/>
    </location>
</feature>
<sequence length="2287" mass="258772">MAPTQAEALRGGGGTQEEKDKFKYVNDSKDLLDKIGEEIQKQAKDAALPYEKDLHGHLEKATYPNDELPNKTTPSSPCKLEYQFHTNVTKTEIDPCEHKKGKRLSEVHGAECDNRKIRGSKDKEGACAPFRRLHVCDKNLEQLDPDKIESTHNLLLEVCQAAKFEGQSISGYHDQYQLTNSGSQLCTMLARSFADIGDIIRGKDLYGGDKKKDKLENKLKQYFKEIYNKLREKEAQNYYNDPQGNYYKLREDWWALNRKEVWKAITCDAPNDGVQYFRKTCSNRGTYASRKCTCISGDVPTYFDYVPQYLRWFEEWAEDFCGKRKHKLQNAIKICRGVGGREKYCDLNGYDCKQTARGKERFGESADCKKCSVPCTHFANWIDNQKQEFLKQKNKYKNEILGNSRKKRSTSNNYEGYDRKFYDELKNNYQNVSDFLEKLSKEKICDNQPHDGEKNHSIDFSNLEKTFSHTEYCQACPWCGVKCNGDTCKKEQDDSCQQQITEKKYDSTNTTDIPVLTPDKSQKNILQKYNKFCQDPNNKDKPIETWKCHYEGLNKNKCVLQDGNENTNKQKDMSYDVFFYSSFTEMLKDSIDWRTELNSCINKSKAGKCQNKCKKPCKCYERWVEEKKTEFEEIREHFGKQKDMQQDGIPPETIFKYTLKDDFLEDMENSHGDEKAIKRIKQLLAKYENEPEYESSMKTIIDYMFEDDLEEIKSCLKTHEDPCPQDTAYAGRSLLPPAGVPPHIEEEDEYHPPVQEEEEEEEEEEKVDGSDTGSSTEETTTETTTTQNYVNVCSIVDRILTDPSKFSDACGLKYGKNYGWRCIAPSNGSNTGESGEHGKGSRVARSPSEKTTTSSDTGAICIPPRRRKMYIGKIKEWATNYTGNTQVDGKTPQVEGGGTEAQTSQSTGGTSEAQTASQPNPLLEAFIQSAAVETFFLWHNYTTQWKLQHGGDGAPLGALPQISPVASLEQGPQRLSGPAGARATVGEEGLSGPVGARATVGEEGLSGPVGALGRAGELGAMGSGGPRGFQGPIPPVLPVPPGFPPGPHQPQSRGIFGNSSGHEDSSSSQPGELFDQLVGTNSGLPGSNSVENPSSPQTQLASGKIPNDFLKQMFYTLGDYRDILVHGGDKASGGDSSKDGSNSDRNIVLNAGGNKDEMQAIQKAIESTLKKMGEQSSSGNSAPPKPGTLPPSRDTPLQQRQTWWENHAEHIWHGMICALTYKENEAMGQPPQKIENPDEILKKLEEKYGTYTDVKLEDESSEIQPKRGTSPSGDIYLSKFVERPPFFRWLHEWGNSFCSERKKRLKQLDKDCRGGENGVSKTCSGYGEDCDDNLSQKYDILPSFNCPDCGNSCSSYRRWIGRKKDEYEKQENAYGEQKKKAKGNSTAINDQNFVGNLDSDYESIKLFLQKLGPCKKDNGDSNILFDDKDKTFEHAKDCGTCSEFKINCKKNNCDTTKGGDCNGKNKNHITPNDIKGSTEEIVMRVSYDSKSGNAFNDLTECNGAGIFKGFRKEKWECGKVCGYNVCKPIKYEGEKNDKEIILITAFVKRWLEYFLEDYNKIKHRISHCIKNHENKCKCVNEWINKKKDEWEKIRKRFLEQYKYERDEYYPVTSILETLITQIPVVTDKGKQKSLENLKKSLKCNCPENSRKNDGNENDVINCMLTKLDTKIKTCLSQTSNVIQLSVASPQTACETLSPSGESPPLVEDDDPLEEEENPENKVEAPGFCEIEDIPKVEVLGEDTCGDEEEEKEEEKDKGDEEEGGEERTSTSSDAAQPTPPSEGTDQSPAPAKTPEAKVPEVPKKPVPEKKVTPKGQQKKRRSREVTPSILPEMLSISAFPLSVGIAFAALSYFLLKRYIYIEGDSGTDSGYTDHYSDITSSSESEYEEFDINDIYVPHAPKYKTLIEVVLEPSKRDTQSGDIPNDNTQTNKFTDNEWNELKQNFISNMLQNIQPNDYRSADIPKNTQPNTLYFDKPEEKPFIMSIHDRNLYTGEEHSYDMSNNISNNDLYSGENDPTSGKNDLYSGENNLYSDKNDVYSGIDLINDSLNSGNQPIDIYDEILKRKENELFGTENTKHTTTNRFAKPARDDPIHNQLDLFHKWLDRHRNMCEKFSNNKEEILDNLKEKWENETHSGNKTNGNITSTSDNTPPNSDIPSGKLSDTPSDNNIHSDVPYVLNTDVSIQIHMDNPKPKNIVYINSDKSTMDNILDDLDKTYNEPYFYGIYDDDIYYDVNDDKTSVNHINMDYNKMDNNNSDVPTKVQIEMNIVNNKKEIFEEEYPMSDIWNI</sequence>
<evidence type="ECO:0000256" key="1">
    <source>
        <dbReference type="SAM" id="MobiDB-lite"/>
    </source>
</evidence>
<dbReference type="Gene3D" id="1.20.58.830">
    <property type="match status" value="3"/>
</dbReference>
<organism evidence="8 9">
    <name type="scientific">Plasmodium reichenowi</name>
    <dbReference type="NCBI Taxonomy" id="5854"/>
    <lineage>
        <taxon>Eukaryota</taxon>
        <taxon>Sar</taxon>
        <taxon>Alveolata</taxon>
        <taxon>Apicomplexa</taxon>
        <taxon>Aconoidasida</taxon>
        <taxon>Haemosporida</taxon>
        <taxon>Plasmodiidae</taxon>
        <taxon>Plasmodium</taxon>
        <taxon>Plasmodium (Laverania)</taxon>
    </lineage>
</organism>
<dbReference type="Pfam" id="PF18562">
    <property type="entry name" value="CIDR1_gamma"/>
    <property type="match status" value="1"/>
</dbReference>
<dbReference type="FunFam" id="1.10.1900.40:FF:000001">
    <property type="entry name" value="Erythrocyte membrane protein 1"/>
    <property type="match status" value="1"/>
</dbReference>
<feature type="compositionally biased region" description="Pro residues" evidence="1">
    <location>
        <begin position="1032"/>
        <end position="1048"/>
    </location>
</feature>
<feature type="compositionally biased region" description="Gly residues" evidence="1">
    <location>
        <begin position="1019"/>
        <end position="1028"/>
    </location>
</feature>
<feature type="compositionally biased region" description="Low complexity" evidence="1">
    <location>
        <begin position="770"/>
        <end position="785"/>
    </location>
</feature>
<dbReference type="InterPro" id="IPR054595">
    <property type="entry name" value="DBL_C"/>
</dbReference>
<feature type="region of interest" description="Disordered" evidence="1">
    <location>
        <begin position="827"/>
        <end position="860"/>
    </location>
</feature>
<feature type="compositionally biased region" description="Acidic residues" evidence="1">
    <location>
        <begin position="1706"/>
        <end position="1717"/>
    </location>
</feature>
<dbReference type="VEuPathDB" id="PlasmoDB:PRCDC_0001600"/>
<feature type="compositionally biased region" description="Polar residues" evidence="1">
    <location>
        <begin position="1078"/>
        <end position="1101"/>
    </location>
</feature>
<dbReference type="PhylomeDB" id="A0A060RR30"/>
<keyword evidence="9" id="KW-1185">Reference proteome</keyword>
<dbReference type="VEuPathDB" id="PlasmoDB:PRG01_0711700"/>
<feature type="compositionally biased region" description="Basic and acidic residues" evidence="1">
    <location>
        <begin position="1794"/>
        <end position="1811"/>
    </location>
</feature>
<evidence type="ECO:0000259" key="3">
    <source>
        <dbReference type="Pfam" id="PF05424"/>
    </source>
</evidence>
<dbReference type="FunFam" id="1.20.58.830:FF:000003">
    <property type="entry name" value="Erythrocyte membrane protein 1, PfEMP1"/>
    <property type="match status" value="1"/>
</dbReference>
<dbReference type="InterPro" id="IPR042202">
    <property type="entry name" value="Duffy-ag-bd_sf"/>
</dbReference>
<feature type="domain" description="Duffy-binding-like" evidence="7">
    <location>
        <begin position="315"/>
        <end position="471"/>
    </location>
</feature>
<dbReference type="Proteomes" id="UP000027581">
    <property type="component" value="Unassembled WGS sequence"/>
</dbReference>
<dbReference type="InterPro" id="IPR044932">
    <property type="entry name" value="PfEMP1_ATS_sf"/>
</dbReference>
<feature type="region of interest" description="Disordered" evidence="1">
    <location>
        <begin position="1018"/>
        <end position="1102"/>
    </location>
</feature>
<reference evidence="8" key="1">
    <citation type="submission" date="2014-01" db="EMBL/GenBank/DDBJ databases">
        <authorList>
            <person name="Aslett M."/>
        </authorList>
    </citation>
    <scope>NUCLEOTIDE SEQUENCE</scope>
    <source>
        <strain evidence="8">CDC</strain>
    </source>
</reference>
<feature type="region of interest" description="Disordered" evidence="1">
    <location>
        <begin position="2131"/>
        <end position="2170"/>
    </location>
</feature>
<dbReference type="InterPro" id="IPR029211">
    <property type="entry name" value="PfEMP1_ATS"/>
</dbReference>
<feature type="domain" description="Duffy-antigen binding" evidence="3">
    <location>
        <begin position="1096"/>
        <end position="1225"/>
    </location>
</feature>
<accession>A0A060RR30</accession>
<dbReference type="InterPro" id="IPR008602">
    <property type="entry name" value="Duffy-antigen-binding"/>
</dbReference>
<dbReference type="Pfam" id="PF22672">
    <property type="entry name" value="DBL_C"/>
    <property type="match status" value="2"/>
</dbReference>
<dbReference type="Pfam" id="PF15445">
    <property type="entry name" value="ATS"/>
    <property type="match status" value="1"/>
</dbReference>
<dbReference type="Pfam" id="PF15447">
    <property type="entry name" value="NTS"/>
    <property type="match status" value="1"/>
</dbReference>
<feature type="region of interest" description="Disordered" evidence="1">
    <location>
        <begin position="883"/>
        <end position="917"/>
    </location>
</feature>
<feature type="domain" description="Duffy-binding-like" evidence="7">
    <location>
        <begin position="1292"/>
        <end position="1436"/>
    </location>
</feature>
<dbReference type="InterPro" id="IPR041480">
    <property type="entry name" value="CIDR1_gamma"/>
</dbReference>
<evidence type="ECO:0000259" key="7">
    <source>
        <dbReference type="Pfam" id="PF22672"/>
    </source>
</evidence>
<feature type="domain" description="Cysteine-rich interdomain region 1 gamma" evidence="6">
    <location>
        <begin position="1478"/>
        <end position="1529"/>
    </location>
</feature>
<dbReference type="SUPFAM" id="SSF140924">
    <property type="entry name" value="Duffy binding domain-like"/>
    <property type="match status" value="4"/>
</dbReference>
<protein>
    <submittedName>
        <fullName evidence="8">Erythrocyte membrane protein 1, EMP1</fullName>
    </submittedName>
</protein>
<dbReference type="Pfam" id="PF03011">
    <property type="entry name" value="PFEMP"/>
    <property type="match status" value="2"/>
</dbReference>
<feature type="compositionally biased region" description="Polar residues" evidence="1">
    <location>
        <begin position="900"/>
        <end position="917"/>
    </location>
</feature>
<dbReference type="EMBL" id="HG810702">
    <property type="protein sequence ID" value="CDO61989.1"/>
    <property type="molecule type" value="Genomic_DNA"/>
</dbReference>
<feature type="region of interest" description="Disordered" evidence="1">
    <location>
        <begin position="1170"/>
        <end position="1198"/>
    </location>
</feature>
<feature type="compositionally biased region" description="Acidic residues" evidence="1">
    <location>
        <begin position="745"/>
        <end position="766"/>
    </location>
</feature>
<feature type="domain" description="Plasmodium falciparum erythrocyte membrane protein-1 N-terminal segment" evidence="5">
    <location>
        <begin position="28"/>
        <end position="62"/>
    </location>
</feature>
<dbReference type="Gene3D" id="1.20.58.1930">
    <property type="match status" value="1"/>
</dbReference>
<dbReference type="Pfam" id="PF05424">
    <property type="entry name" value="Duffy_binding"/>
    <property type="match status" value="3"/>
</dbReference>
<dbReference type="FunFam" id="1.20.58.1930:FF:000001">
    <property type="entry name" value="Erythrocyte membrane protein 1, PfEMP1"/>
    <property type="match status" value="1"/>
</dbReference>